<dbReference type="Pfam" id="PF05461">
    <property type="entry name" value="ApoL"/>
    <property type="match status" value="1"/>
</dbReference>
<dbReference type="GO" id="GO:0016020">
    <property type="term" value="C:membrane"/>
    <property type="evidence" value="ECO:0007669"/>
    <property type="project" value="TreeGrafter"/>
</dbReference>
<sequence length="276" mass="31005">LDKKLQEAVRRWLPVREQLIKETRDVAETLQENHRKVNMSRIVGSALSINGTALAVIGIALIPVSMLGSLTLAIFGMIFNCLGGAIVALASIAEFFIEKWKIRKIKKLEYEDQYQLREVREKITKMKKIVESLYWSAHGYREGGDKHSYTNQSIWAQLCCCIQGICKELCRCCDKWNSAMIEISKFCNLLLRVGGATVKGASIVLNVILIPIDIIEIKRSSSSLDSVSTTYMYEINKLMKKNSHLNQEMEDIIKEIGGSSGVSLASSLCYVDLDSF</sequence>
<evidence type="ECO:0000313" key="3">
    <source>
        <dbReference type="EnsemblMetazoa" id="Aqu2.1.05555_001"/>
    </source>
</evidence>
<keyword evidence="2" id="KW-1133">Transmembrane helix</keyword>
<accession>A0A1X7SU94</accession>
<dbReference type="GO" id="GO:0042157">
    <property type="term" value="P:lipoprotein metabolic process"/>
    <property type="evidence" value="ECO:0007669"/>
    <property type="project" value="InterPro"/>
</dbReference>
<dbReference type="EnsemblMetazoa" id="Aqu2.1.05555_001">
    <property type="protein sequence ID" value="Aqu2.1.05555_001"/>
    <property type="gene ID" value="Aqu2.1.05555"/>
</dbReference>
<dbReference type="GO" id="GO:0008289">
    <property type="term" value="F:lipid binding"/>
    <property type="evidence" value="ECO:0007669"/>
    <property type="project" value="InterPro"/>
</dbReference>
<dbReference type="InParanoid" id="A0A1X7SU94"/>
<reference evidence="3" key="1">
    <citation type="submission" date="2017-05" db="UniProtKB">
        <authorList>
            <consortium name="EnsemblMetazoa"/>
        </authorList>
    </citation>
    <scope>IDENTIFICATION</scope>
</reference>
<dbReference type="InterPro" id="IPR008405">
    <property type="entry name" value="ApoL"/>
</dbReference>
<keyword evidence="2" id="KW-0472">Membrane</keyword>
<dbReference type="GO" id="GO:0006869">
    <property type="term" value="P:lipid transport"/>
    <property type="evidence" value="ECO:0007669"/>
    <property type="project" value="InterPro"/>
</dbReference>
<organism evidence="3">
    <name type="scientific">Amphimedon queenslandica</name>
    <name type="common">Sponge</name>
    <dbReference type="NCBI Taxonomy" id="400682"/>
    <lineage>
        <taxon>Eukaryota</taxon>
        <taxon>Metazoa</taxon>
        <taxon>Porifera</taxon>
        <taxon>Demospongiae</taxon>
        <taxon>Heteroscleromorpha</taxon>
        <taxon>Haplosclerida</taxon>
        <taxon>Niphatidae</taxon>
        <taxon>Amphimedon</taxon>
    </lineage>
</organism>
<dbReference type="AlphaFoldDB" id="A0A1X7SU94"/>
<proteinExistence type="inferred from homology"/>
<keyword evidence="2" id="KW-0812">Transmembrane</keyword>
<feature type="transmembrane region" description="Helical" evidence="2">
    <location>
        <begin position="70"/>
        <end position="97"/>
    </location>
</feature>
<evidence type="ECO:0000256" key="1">
    <source>
        <dbReference type="ARBA" id="ARBA00010090"/>
    </source>
</evidence>
<dbReference type="PANTHER" id="PTHR14096:SF28">
    <property type="entry name" value="APOLIPOPROTEIN L, 1-RELATED"/>
    <property type="match status" value="1"/>
</dbReference>
<dbReference type="PANTHER" id="PTHR14096">
    <property type="entry name" value="APOLIPOPROTEIN L"/>
    <property type="match status" value="1"/>
</dbReference>
<dbReference type="GO" id="GO:0005576">
    <property type="term" value="C:extracellular region"/>
    <property type="evidence" value="ECO:0007669"/>
    <property type="project" value="InterPro"/>
</dbReference>
<evidence type="ECO:0000256" key="2">
    <source>
        <dbReference type="SAM" id="Phobius"/>
    </source>
</evidence>
<name>A0A1X7SU94_AMPQE</name>
<protein>
    <submittedName>
        <fullName evidence="3">Uncharacterized protein</fullName>
    </submittedName>
</protein>
<comment type="similarity">
    <text evidence="1">Belongs to the apolipoprotein L family.</text>
</comment>
<feature type="transmembrane region" description="Helical" evidence="2">
    <location>
        <begin position="42"/>
        <end position="64"/>
    </location>
</feature>